<accession>A0A9D1UN62</accession>
<dbReference type="SUPFAM" id="SSF56235">
    <property type="entry name" value="N-terminal nucleophile aminohydrolases (Ntn hydrolases)"/>
    <property type="match status" value="1"/>
</dbReference>
<proteinExistence type="inferred from homology"/>
<dbReference type="PANTHER" id="PTHR35527:SF2">
    <property type="entry name" value="HYDROLASE"/>
    <property type="match status" value="1"/>
</dbReference>
<dbReference type="EC" id="3.5.1.24" evidence="5"/>
<dbReference type="CDD" id="cd00542">
    <property type="entry name" value="Ntn_PVA"/>
    <property type="match status" value="1"/>
</dbReference>
<evidence type="ECO:0000256" key="2">
    <source>
        <dbReference type="ARBA" id="ARBA00006625"/>
    </source>
</evidence>
<protein>
    <recommendedName>
        <fullName evidence="5">choloylglycine hydrolase</fullName>
        <ecNumber evidence="5">3.5.1.24</ecNumber>
    </recommendedName>
    <alternativeName>
        <fullName evidence="6">Bile salt hydrolase</fullName>
    </alternativeName>
    <alternativeName>
        <fullName evidence="7">Choloylglycine hydrolase</fullName>
    </alternativeName>
</protein>
<dbReference type="InterPro" id="IPR052193">
    <property type="entry name" value="Peptidase_C59"/>
</dbReference>
<comment type="catalytic activity">
    <reaction evidence="9">
        <text>taurodeoxycholate + H2O = deoxycholate + taurine</text>
        <dbReference type="Rhea" id="RHEA:47556"/>
        <dbReference type="ChEBI" id="CHEBI:15377"/>
        <dbReference type="ChEBI" id="CHEBI:23614"/>
        <dbReference type="ChEBI" id="CHEBI:36261"/>
        <dbReference type="ChEBI" id="CHEBI:507393"/>
    </reaction>
    <physiologicalReaction direction="left-to-right" evidence="9">
        <dbReference type="Rhea" id="RHEA:47557"/>
    </physiologicalReaction>
</comment>
<comment type="caution">
    <text evidence="11">The sequence shown here is derived from an EMBL/GenBank/DDBJ whole genome shotgun (WGS) entry which is preliminary data.</text>
</comment>
<dbReference type="Gene3D" id="3.60.60.10">
    <property type="entry name" value="Penicillin V Acylase, Chain A"/>
    <property type="match status" value="1"/>
</dbReference>
<reference evidence="11" key="2">
    <citation type="submission" date="2021-04" db="EMBL/GenBank/DDBJ databases">
        <authorList>
            <person name="Gilroy R."/>
        </authorList>
    </citation>
    <scope>NUCLEOTIDE SEQUENCE</scope>
    <source>
        <strain evidence="11">ChiGjej6B6-1540</strain>
    </source>
</reference>
<dbReference type="NCBIfam" id="NF038245">
    <property type="entry name" value="bile_salt_hydro"/>
    <property type="match status" value="1"/>
</dbReference>
<dbReference type="PANTHER" id="PTHR35527">
    <property type="entry name" value="CHOLOYLGLYCINE HYDROLASE"/>
    <property type="match status" value="1"/>
</dbReference>
<evidence type="ECO:0000256" key="3">
    <source>
        <dbReference type="ARBA" id="ARBA00022801"/>
    </source>
</evidence>
<dbReference type="AlphaFoldDB" id="A0A9D1UN62"/>
<sequence>MCTSLAFTGSHPCFGRNLDLEESFGEQIVITPRSFPLTFRRLPCQKNHYAIIGMAHVAGGVPLYAEAVNEKGLYMAGLNFPGNACYFPHADDGAAEAAPYELIPWLLGQCATIEETKDLLERLRLLDEPFAPGLPSAPLHWHLSDGHTSLVLESMADGLHIHTDPVGVLTNNPPFDFHLTNLRQYLNLTAASPENRFHSALSLSPFGQGMGSLGLPGDPSPVSRFVRAAFYKWNSPWAEEEVGRMTQCFHVLDGVAMVPGSVRTPEDKLDQTTYSCCICPGEAGVTYYYKTASNQRICAVRMAEHQMDQTELAVFPLKTEQDICWHNP</sequence>
<evidence type="ECO:0000313" key="12">
    <source>
        <dbReference type="Proteomes" id="UP000824192"/>
    </source>
</evidence>
<evidence type="ECO:0000256" key="8">
    <source>
        <dbReference type="ARBA" id="ARBA00047285"/>
    </source>
</evidence>
<evidence type="ECO:0000256" key="7">
    <source>
        <dbReference type="ARBA" id="ARBA00044806"/>
    </source>
</evidence>
<evidence type="ECO:0000313" key="11">
    <source>
        <dbReference type="EMBL" id="HIW94064.1"/>
    </source>
</evidence>
<dbReference type="GO" id="GO:0045302">
    <property type="term" value="F:choloylglycine hydrolase activity"/>
    <property type="evidence" value="ECO:0007669"/>
    <property type="project" value="UniProtKB-EC"/>
</dbReference>
<dbReference type="InterPro" id="IPR029055">
    <property type="entry name" value="Ntn_hydrolases_N"/>
</dbReference>
<evidence type="ECO:0000256" key="5">
    <source>
        <dbReference type="ARBA" id="ARBA00044769"/>
    </source>
</evidence>
<comment type="similarity">
    <text evidence="2">Belongs to the peptidase C59 family.</text>
</comment>
<dbReference type="GO" id="GO:0006629">
    <property type="term" value="P:lipid metabolic process"/>
    <property type="evidence" value="ECO:0007669"/>
    <property type="project" value="UniProtKB-KW"/>
</dbReference>
<name>A0A9D1UN62_9FIRM</name>
<dbReference type="EMBL" id="DXGA01000120">
    <property type="protein sequence ID" value="HIW94064.1"/>
    <property type="molecule type" value="Genomic_DNA"/>
</dbReference>
<reference evidence="11" key="1">
    <citation type="journal article" date="2021" name="PeerJ">
        <title>Extensive microbial diversity within the chicken gut microbiome revealed by metagenomics and culture.</title>
        <authorList>
            <person name="Gilroy R."/>
            <person name="Ravi A."/>
            <person name="Getino M."/>
            <person name="Pursley I."/>
            <person name="Horton D.L."/>
            <person name="Alikhan N.F."/>
            <person name="Baker D."/>
            <person name="Gharbi K."/>
            <person name="Hall N."/>
            <person name="Watson M."/>
            <person name="Adriaenssens E.M."/>
            <person name="Foster-Nyarko E."/>
            <person name="Jarju S."/>
            <person name="Secka A."/>
            <person name="Antonio M."/>
            <person name="Oren A."/>
            <person name="Chaudhuri R.R."/>
            <person name="La Ragione R."/>
            <person name="Hildebrand F."/>
            <person name="Pallen M.J."/>
        </authorList>
    </citation>
    <scope>NUCLEOTIDE SEQUENCE</scope>
    <source>
        <strain evidence="11">ChiGjej6B6-1540</strain>
    </source>
</reference>
<comment type="pathway">
    <text evidence="1">Lipid metabolism; bile acid biosynthesis.</text>
</comment>
<evidence type="ECO:0000256" key="4">
    <source>
        <dbReference type="ARBA" id="ARBA00023098"/>
    </source>
</evidence>
<feature type="domain" description="Choloylglycine hydrolase/NAAA C-terminal" evidence="10">
    <location>
        <begin position="2"/>
        <end position="314"/>
    </location>
</feature>
<keyword evidence="3 11" id="KW-0378">Hydrolase</keyword>
<keyword evidence="4" id="KW-0443">Lipid metabolism</keyword>
<dbReference type="InterPro" id="IPR047711">
    <property type="entry name" value="CBAH"/>
</dbReference>
<dbReference type="Proteomes" id="UP000824192">
    <property type="component" value="Unassembled WGS sequence"/>
</dbReference>
<organism evidence="11 12">
    <name type="scientific">Candidatus Flavonifractor merdipullorum</name>
    <dbReference type="NCBI Taxonomy" id="2838590"/>
    <lineage>
        <taxon>Bacteria</taxon>
        <taxon>Bacillati</taxon>
        <taxon>Bacillota</taxon>
        <taxon>Clostridia</taxon>
        <taxon>Eubacteriales</taxon>
        <taxon>Oscillospiraceae</taxon>
        <taxon>Flavonifractor</taxon>
    </lineage>
</organism>
<evidence type="ECO:0000256" key="1">
    <source>
        <dbReference type="ARBA" id="ARBA00004860"/>
    </source>
</evidence>
<comment type="catalytic activity">
    <reaction evidence="8">
        <text>cholate + taurine = taurocholate + H2O</text>
        <dbReference type="Rhea" id="RHEA:47108"/>
        <dbReference type="ChEBI" id="CHEBI:15377"/>
        <dbReference type="ChEBI" id="CHEBI:29747"/>
        <dbReference type="ChEBI" id="CHEBI:36257"/>
        <dbReference type="ChEBI" id="CHEBI:507393"/>
    </reaction>
    <physiologicalReaction direction="right-to-left" evidence="8">
        <dbReference type="Rhea" id="RHEA:47110"/>
    </physiologicalReaction>
</comment>
<dbReference type="InterPro" id="IPR029132">
    <property type="entry name" value="CBAH/NAAA_C"/>
</dbReference>
<gene>
    <name evidence="11" type="primary">bsh</name>
    <name evidence="11" type="ORF">H9868_05935</name>
</gene>
<evidence type="ECO:0000256" key="9">
    <source>
        <dbReference type="ARBA" id="ARBA00048897"/>
    </source>
</evidence>
<evidence type="ECO:0000256" key="6">
    <source>
        <dbReference type="ARBA" id="ARBA00044804"/>
    </source>
</evidence>
<evidence type="ECO:0000259" key="10">
    <source>
        <dbReference type="Pfam" id="PF02275"/>
    </source>
</evidence>
<dbReference type="Pfam" id="PF02275">
    <property type="entry name" value="CBAH"/>
    <property type="match status" value="1"/>
</dbReference>